<name>A0ABQ4U001_9HYPH</name>
<comment type="caution">
    <text evidence="1">The sequence shown here is derived from an EMBL/GenBank/DDBJ whole genome shotgun (WGS) entry which is preliminary data.</text>
</comment>
<keyword evidence="2" id="KW-1185">Reference proteome</keyword>
<evidence type="ECO:0000313" key="2">
    <source>
        <dbReference type="Proteomes" id="UP001055057"/>
    </source>
</evidence>
<dbReference type="Proteomes" id="UP001055057">
    <property type="component" value="Unassembled WGS sequence"/>
</dbReference>
<dbReference type="EMBL" id="BPRB01000165">
    <property type="protein sequence ID" value="GJE60805.1"/>
    <property type="molecule type" value="Genomic_DNA"/>
</dbReference>
<reference evidence="1" key="2">
    <citation type="submission" date="2021-08" db="EMBL/GenBank/DDBJ databases">
        <authorList>
            <person name="Tani A."/>
            <person name="Ola A."/>
            <person name="Ogura Y."/>
            <person name="Katsura K."/>
            <person name="Hayashi T."/>
        </authorList>
    </citation>
    <scope>NUCLEOTIDE SEQUENCE</scope>
    <source>
        <strain evidence="1">DSM 23632</strain>
    </source>
</reference>
<reference evidence="1" key="1">
    <citation type="journal article" date="2021" name="Front. Microbiol.">
        <title>Comprehensive Comparative Genomics and Phenotyping of Methylobacterium Species.</title>
        <authorList>
            <person name="Alessa O."/>
            <person name="Ogura Y."/>
            <person name="Fujitani Y."/>
            <person name="Takami H."/>
            <person name="Hayashi T."/>
            <person name="Sahin N."/>
            <person name="Tani A."/>
        </authorList>
    </citation>
    <scope>NUCLEOTIDE SEQUENCE</scope>
    <source>
        <strain evidence="1">DSM 23632</strain>
    </source>
</reference>
<dbReference type="RefSeq" id="WP_238183389.1">
    <property type="nucleotide sequence ID" value="NZ_BPRB01000165.1"/>
</dbReference>
<proteinExistence type="predicted"/>
<organism evidence="1 2">
    <name type="scientific">Methylobacterium trifolii</name>
    <dbReference type="NCBI Taxonomy" id="1003092"/>
    <lineage>
        <taxon>Bacteria</taxon>
        <taxon>Pseudomonadati</taxon>
        <taxon>Pseudomonadota</taxon>
        <taxon>Alphaproteobacteria</taxon>
        <taxon>Hyphomicrobiales</taxon>
        <taxon>Methylobacteriaceae</taxon>
        <taxon>Methylobacterium</taxon>
    </lineage>
</organism>
<protein>
    <submittedName>
        <fullName evidence="1">Uncharacterized protein</fullName>
    </submittedName>
</protein>
<accession>A0ABQ4U001</accession>
<gene>
    <name evidence="1" type="ORF">MPOCJGCO_2922</name>
</gene>
<sequence>MASLRESSDLARKAANVSLGHETVVEAYGEATEDSEGKDAIRIVLVIPPQRAGELTGDQFLEVIGRIRRELSDAGETRTPIIQYATTDDLAVAHDDRTRAWAPSGQESCTRRPSSAA</sequence>
<evidence type="ECO:0000313" key="1">
    <source>
        <dbReference type="EMBL" id="GJE60805.1"/>
    </source>
</evidence>